<accession>A0A2A4FQW4</accession>
<dbReference type="Gene3D" id="3.40.50.1820">
    <property type="entry name" value="alpha/beta hydrolase"/>
    <property type="match status" value="1"/>
</dbReference>
<evidence type="ECO:0000313" key="4">
    <source>
        <dbReference type="Proteomes" id="UP000218934"/>
    </source>
</evidence>
<dbReference type="SUPFAM" id="SSF53474">
    <property type="entry name" value="alpha/beta-Hydrolases"/>
    <property type="match status" value="1"/>
</dbReference>
<gene>
    <name evidence="3" type="ORF">COO09_23595</name>
</gene>
<dbReference type="Pfam" id="PF07859">
    <property type="entry name" value="Abhydrolase_3"/>
    <property type="match status" value="1"/>
</dbReference>
<dbReference type="InterPro" id="IPR029058">
    <property type="entry name" value="AB_hydrolase_fold"/>
</dbReference>
<dbReference type="PANTHER" id="PTHR48081:SF33">
    <property type="entry name" value="KYNURENINE FORMAMIDASE"/>
    <property type="match status" value="1"/>
</dbReference>
<feature type="domain" description="Alpha/beta hydrolase fold-3" evidence="2">
    <location>
        <begin position="47"/>
        <end position="241"/>
    </location>
</feature>
<dbReference type="Proteomes" id="UP000218934">
    <property type="component" value="Unassembled WGS sequence"/>
</dbReference>
<comment type="caution">
    <text evidence="3">The sequence shown here is derived from an EMBL/GenBank/DDBJ whole genome shotgun (WGS) entry which is preliminary data.</text>
</comment>
<dbReference type="EMBL" id="NWUF01000045">
    <property type="protein sequence ID" value="PCE39791.1"/>
    <property type="molecule type" value="Genomic_DNA"/>
</dbReference>
<proteinExistence type="predicted"/>
<dbReference type="GO" id="GO:0016787">
    <property type="term" value="F:hydrolase activity"/>
    <property type="evidence" value="ECO:0007669"/>
    <property type="project" value="UniProtKB-KW"/>
</dbReference>
<keyword evidence="1 3" id="KW-0378">Hydrolase</keyword>
<name>A0A2A4FQW4_9SPHN</name>
<dbReference type="PANTHER" id="PTHR48081">
    <property type="entry name" value="AB HYDROLASE SUPERFAMILY PROTEIN C4A8.06C"/>
    <property type="match status" value="1"/>
</dbReference>
<dbReference type="AlphaFoldDB" id="A0A2A4FQW4"/>
<evidence type="ECO:0000313" key="3">
    <source>
        <dbReference type="EMBL" id="PCE39791.1"/>
    </source>
</evidence>
<keyword evidence="4" id="KW-1185">Reference proteome</keyword>
<dbReference type="RefSeq" id="WP_066969829.1">
    <property type="nucleotide sequence ID" value="NZ_CP023449.1"/>
</dbReference>
<sequence length="268" mass="28655">MPEGLRFIHETLMRMADGIGGHEHRYGDDPSQSLIVYPAARPNGPVLLFLHGGGWTNGYKEEMAFLAPPFNAAGVTLVSAGYRLAPRHVFPSNFNDVADAVAMAWRLAEVHGHNRDALFVGGHSAGGHLASLLATRDDWQAPRGLPGNVIRGCLPISGSYDFTPGAGSSVRPRFLGPPGLFNEVAASPIFQLSDRAAPFLIAHGSDDLPHLKVQSEKFALVARAKGVPVEALEVDGVNHATILLTAADPDKPWLAAAVAWMRTRLDGH</sequence>
<evidence type="ECO:0000256" key="1">
    <source>
        <dbReference type="ARBA" id="ARBA00022801"/>
    </source>
</evidence>
<reference evidence="3 4" key="1">
    <citation type="submission" date="2017-09" db="EMBL/GenBank/DDBJ databases">
        <title>The Catabolism of 3,6-Dichlorosalicylic acid is Initiated by the Cytochrome P450 Monooxygenase DsmABC in Rhizorhabdus dicambivorans Ndbn-20.</title>
        <authorList>
            <person name="Na L."/>
        </authorList>
    </citation>
    <scope>NUCLEOTIDE SEQUENCE [LARGE SCALE GENOMIC DNA]</scope>
    <source>
        <strain evidence="3 4">Ndbn-20m</strain>
    </source>
</reference>
<dbReference type="InterPro" id="IPR050300">
    <property type="entry name" value="GDXG_lipolytic_enzyme"/>
</dbReference>
<organism evidence="3 4">
    <name type="scientific">Rhizorhabdus dicambivorans</name>
    <dbReference type="NCBI Taxonomy" id="1850238"/>
    <lineage>
        <taxon>Bacteria</taxon>
        <taxon>Pseudomonadati</taxon>
        <taxon>Pseudomonadota</taxon>
        <taxon>Alphaproteobacteria</taxon>
        <taxon>Sphingomonadales</taxon>
        <taxon>Sphingomonadaceae</taxon>
        <taxon>Rhizorhabdus</taxon>
    </lineage>
</organism>
<protein>
    <submittedName>
        <fullName evidence="3">Alpha/beta hydrolase</fullName>
    </submittedName>
</protein>
<dbReference type="InterPro" id="IPR013094">
    <property type="entry name" value="AB_hydrolase_3"/>
</dbReference>
<dbReference type="OrthoDB" id="9771666at2"/>
<evidence type="ECO:0000259" key="2">
    <source>
        <dbReference type="Pfam" id="PF07859"/>
    </source>
</evidence>
<dbReference type="KEGG" id="rdi:CMV14_09875"/>